<comment type="caution">
    <text evidence="2">The sequence shown here is derived from an EMBL/GenBank/DDBJ whole genome shotgun (WGS) entry which is preliminary data.</text>
</comment>
<feature type="compositionally biased region" description="Basic and acidic residues" evidence="1">
    <location>
        <begin position="292"/>
        <end position="331"/>
    </location>
</feature>
<evidence type="ECO:0000313" key="2">
    <source>
        <dbReference type="EMBL" id="GJT84956.1"/>
    </source>
</evidence>
<dbReference type="Proteomes" id="UP001151760">
    <property type="component" value="Unassembled WGS sequence"/>
</dbReference>
<reference evidence="2" key="1">
    <citation type="journal article" date="2022" name="Int. J. Mol. Sci.">
        <title>Draft Genome of Tanacetum Coccineum: Genomic Comparison of Closely Related Tanacetum-Family Plants.</title>
        <authorList>
            <person name="Yamashiro T."/>
            <person name="Shiraishi A."/>
            <person name="Nakayama K."/>
            <person name="Satake H."/>
        </authorList>
    </citation>
    <scope>NUCLEOTIDE SEQUENCE</scope>
</reference>
<organism evidence="2 3">
    <name type="scientific">Tanacetum coccineum</name>
    <dbReference type="NCBI Taxonomy" id="301880"/>
    <lineage>
        <taxon>Eukaryota</taxon>
        <taxon>Viridiplantae</taxon>
        <taxon>Streptophyta</taxon>
        <taxon>Embryophyta</taxon>
        <taxon>Tracheophyta</taxon>
        <taxon>Spermatophyta</taxon>
        <taxon>Magnoliopsida</taxon>
        <taxon>eudicotyledons</taxon>
        <taxon>Gunneridae</taxon>
        <taxon>Pentapetalae</taxon>
        <taxon>asterids</taxon>
        <taxon>campanulids</taxon>
        <taxon>Asterales</taxon>
        <taxon>Asteraceae</taxon>
        <taxon>Asteroideae</taxon>
        <taxon>Anthemideae</taxon>
        <taxon>Anthemidinae</taxon>
        <taxon>Tanacetum</taxon>
    </lineage>
</organism>
<gene>
    <name evidence="2" type="ORF">Tco_1066673</name>
</gene>
<feature type="region of interest" description="Disordered" evidence="1">
    <location>
        <begin position="292"/>
        <end position="333"/>
    </location>
</feature>
<evidence type="ECO:0000313" key="3">
    <source>
        <dbReference type="Proteomes" id="UP001151760"/>
    </source>
</evidence>
<keyword evidence="3" id="KW-1185">Reference proteome</keyword>
<sequence length="665" mass="73515">MTTLQFADTHNLVVFLAKPVESEGFEQVAIVKVKTVNGEQQLQTLVDGKKIVLQALVDGKKIIITEATIRRDRQLEDADGVDCLPNAIIFEQLTLMGVDRSVRIVFSEKLVWVIRNGDEVVVKSEVTNKAGEKRYVVEEAVVVTDAVTIPVSATTITNVELTLAQTLAELKSARPKTKGVVMQETSESTPIISLQLSSHVKGQGSKDKGKAKMIEPEKPLKKIDQIKFDEEEALRLQAKFDEEDRLAREKAQQVEEADIAWDDIQAKIDADYQLAERLQAQKQQELTMKRELVEGTKMEESSKKAEVMEESSSKRAGDELQQESTKKQKMDDDQERAELQNLMNVIPDEEEVAADAIPLATKPSSIIVTTSRYVVPTGRVKVPAGRYVVPTAKDNVIVSAGRSKVIPAGRTILVLNGNNKKKKGRDPKGINMKLPPVSVEEHIAFKEIDKKRSNAISVTELGRLCSEECTGNIDFKSKRLVMFLMPAARNLLLWVYLPGLPKTRKTYQIASMSSRSKFGLGFGETFGSDEVFDPSAPSIFDTIPEDVEGKPSLIQLGLYNKPIRHNVANIPSFVPRATYVPAGSRNPPASVSAGSAFPAGSRNNTKHLFCWLGLAVITNCTWMREDGELLLRPQQVVLGKLKGHICSGDPRTMVDLINLHGLTLK</sequence>
<protein>
    <submittedName>
        <fullName evidence="2">Uncharacterized protein</fullName>
    </submittedName>
</protein>
<proteinExistence type="predicted"/>
<reference evidence="2" key="2">
    <citation type="submission" date="2022-01" db="EMBL/GenBank/DDBJ databases">
        <authorList>
            <person name="Yamashiro T."/>
            <person name="Shiraishi A."/>
            <person name="Satake H."/>
            <person name="Nakayama K."/>
        </authorList>
    </citation>
    <scope>NUCLEOTIDE SEQUENCE</scope>
</reference>
<dbReference type="EMBL" id="BQNB010019405">
    <property type="protein sequence ID" value="GJT84956.1"/>
    <property type="molecule type" value="Genomic_DNA"/>
</dbReference>
<name>A0ABQ5HC34_9ASTR</name>
<evidence type="ECO:0000256" key="1">
    <source>
        <dbReference type="SAM" id="MobiDB-lite"/>
    </source>
</evidence>
<accession>A0ABQ5HC34</accession>